<dbReference type="Gene3D" id="3.40.50.1820">
    <property type="entry name" value="alpha/beta hydrolase"/>
    <property type="match status" value="1"/>
</dbReference>
<dbReference type="SUPFAM" id="SSF53474">
    <property type="entry name" value="alpha/beta-Hydrolases"/>
    <property type="match status" value="1"/>
</dbReference>
<sequence>MSVEFRSGHLGEIPLLWARPAGDGPWPLVLWLHAFSWSKEDVEPQLAELAGRGFIALSWDLPQHGARSTETRDRLKLRVRTDLRRHFWPILAQGADEAPRIIDWALKHLDIQPRTAIGGISMGGDIAVAAAGADRRIDRVAATLATPDWLRPGSHEPQGRAGEAEWSLYHRLNPLTNIDHYAHRPAMLFACGADDRQVPPEGAETFIDALGALYADCPDRLRIAREPGTAHRFTPWMWGKALQWFESGDAVPLGKAESPAGAASTTSDASR</sequence>
<dbReference type="PANTHER" id="PTHR47381:SF3">
    <property type="entry name" value="ALPHA_BETA-HYDROLASES SUPERFAMILY PROTEIN"/>
    <property type="match status" value="1"/>
</dbReference>
<keyword evidence="3" id="KW-1185">Reference proteome</keyword>
<organism evidence="2 3">
    <name type="scientific">Sphingomonas colocasiae</name>
    <dbReference type="NCBI Taxonomy" id="1848973"/>
    <lineage>
        <taxon>Bacteria</taxon>
        <taxon>Pseudomonadati</taxon>
        <taxon>Pseudomonadota</taxon>
        <taxon>Alphaproteobacteria</taxon>
        <taxon>Sphingomonadales</taxon>
        <taxon>Sphingomonadaceae</taxon>
        <taxon>Sphingomonas</taxon>
    </lineage>
</organism>
<feature type="domain" description="Peptidase S9 prolyl oligopeptidase catalytic" evidence="1">
    <location>
        <begin position="112"/>
        <end position="232"/>
    </location>
</feature>
<name>A0ABS7PYF8_9SPHN</name>
<evidence type="ECO:0000313" key="2">
    <source>
        <dbReference type="EMBL" id="MBY8826404.1"/>
    </source>
</evidence>
<dbReference type="EMBL" id="JAINVV010000017">
    <property type="protein sequence ID" value="MBY8826404.1"/>
    <property type="molecule type" value="Genomic_DNA"/>
</dbReference>
<dbReference type="InterPro" id="IPR029058">
    <property type="entry name" value="AB_hydrolase_fold"/>
</dbReference>
<dbReference type="InterPro" id="IPR001375">
    <property type="entry name" value="Peptidase_S9_cat"/>
</dbReference>
<dbReference type="Pfam" id="PF00326">
    <property type="entry name" value="Peptidase_S9"/>
    <property type="match status" value="1"/>
</dbReference>
<accession>A0ABS7PYF8</accession>
<dbReference type="PANTHER" id="PTHR47381">
    <property type="entry name" value="ALPHA/BETA-HYDROLASES SUPERFAMILY PROTEIN"/>
    <property type="match status" value="1"/>
</dbReference>
<protein>
    <submittedName>
        <fullName evidence="2">Prolyl oligopeptidase family serine peptidase</fullName>
    </submittedName>
</protein>
<reference evidence="2 3" key="1">
    <citation type="submission" date="2021-08" db="EMBL/GenBank/DDBJ databases">
        <authorList>
            <person name="Tuo L."/>
        </authorList>
    </citation>
    <scope>NUCLEOTIDE SEQUENCE [LARGE SCALE GENOMIC DNA]</scope>
    <source>
        <strain evidence="2 3">JCM 31229</strain>
    </source>
</reference>
<dbReference type="Proteomes" id="UP000706039">
    <property type="component" value="Unassembled WGS sequence"/>
</dbReference>
<evidence type="ECO:0000259" key="1">
    <source>
        <dbReference type="Pfam" id="PF00326"/>
    </source>
</evidence>
<comment type="caution">
    <text evidence="2">The sequence shown here is derived from an EMBL/GenBank/DDBJ whole genome shotgun (WGS) entry which is preliminary data.</text>
</comment>
<proteinExistence type="predicted"/>
<dbReference type="RefSeq" id="WP_222994018.1">
    <property type="nucleotide sequence ID" value="NZ_JAINVV010000017.1"/>
</dbReference>
<evidence type="ECO:0000313" key="3">
    <source>
        <dbReference type="Proteomes" id="UP000706039"/>
    </source>
</evidence>
<gene>
    <name evidence="2" type="ORF">K7G82_29135</name>
</gene>